<dbReference type="PANTHER" id="PTHR43245:SF55">
    <property type="entry name" value="NAD(P)-BINDING DOMAIN-CONTAINING PROTEIN"/>
    <property type="match status" value="1"/>
</dbReference>
<evidence type="ECO:0000313" key="4">
    <source>
        <dbReference type="Proteomes" id="UP000013034"/>
    </source>
</evidence>
<dbReference type="InterPro" id="IPR011051">
    <property type="entry name" value="RmlC_Cupin_sf"/>
</dbReference>
<dbReference type="InterPro" id="IPR014710">
    <property type="entry name" value="RmlC-like_jellyroll"/>
</dbReference>
<dbReference type="RefSeq" id="WP_004656711.1">
    <property type="nucleotide sequence ID" value="NZ_KB849179.1"/>
</dbReference>
<dbReference type="InterPro" id="IPR001509">
    <property type="entry name" value="Epimerase_deHydtase"/>
</dbReference>
<dbReference type="InterPro" id="IPR029303">
    <property type="entry name" value="CapF_C"/>
</dbReference>
<dbReference type="Pfam" id="PF14667">
    <property type="entry name" value="Polysacc_synt_C"/>
    <property type="match status" value="1"/>
</dbReference>
<feature type="domain" description="Capsular polysaccharide assembling protein CapF C-terminal" evidence="2">
    <location>
        <begin position="255"/>
        <end position="364"/>
    </location>
</feature>
<protein>
    <recommendedName>
        <fullName evidence="5">Capsular biosynthesis protein</fullName>
    </recommendedName>
</protein>
<dbReference type="InterPro" id="IPR036291">
    <property type="entry name" value="NAD(P)-bd_dom_sf"/>
</dbReference>
<keyword evidence="4" id="KW-1185">Reference proteome</keyword>
<gene>
    <name evidence="3" type="ORF">F993_03347</name>
</gene>
<evidence type="ECO:0000259" key="1">
    <source>
        <dbReference type="Pfam" id="PF01370"/>
    </source>
</evidence>
<proteinExistence type="predicted"/>
<organism evidence="3 4">
    <name type="scientific">Acinetobacter proteolyticus</name>
    <dbReference type="NCBI Taxonomy" id="1776741"/>
    <lineage>
        <taxon>Bacteria</taxon>
        <taxon>Pseudomonadati</taxon>
        <taxon>Pseudomonadota</taxon>
        <taxon>Gammaproteobacteria</taxon>
        <taxon>Moraxellales</taxon>
        <taxon>Moraxellaceae</taxon>
        <taxon>Acinetobacter</taxon>
    </lineage>
</organism>
<dbReference type="InterPro" id="IPR050177">
    <property type="entry name" value="Lipid_A_modif_metabolic_enz"/>
</dbReference>
<comment type="caution">
    <text evidence="3">The sequence shown here is derived from an EMBL/GenBank/DDBJ whole genome shotgun (WGS) entry which is preliminary data.</text>
</comment>
<evidence type="ECO:0000259" key="2">
    <source>
        <dbReference type="Pfam" id="PF14667"/>
    </source>
</evidence>
<dbReference type="NCBIfam" id="NF047837">
    <property type="entry name" value="UDPAcbARedWbcJ"/>
    <property type="match status" value="1"/>
</dbReference>
<dbReference type="PANTHER" id="PTHR43245">
    <property type="entry name" value="BIFUNCTIONAL POLYMYXIN RESISTANCE PROTEIN ARNA"/>
    <property type="match status" value="1"/>
</dbReference>
<accession>A0ABN0JAC3</accession>
<dbReference type="Gene3D" id="3.40.50.720">
    <property type="entry name" value="NAD(P)-binding Rossmann-like Domain"/>
    <property type="match status" value="1"/>
</dbReference>
<evidence type="ECO:0008006" key="5">
    <source>
        <dbReference type="Google" id="ProtNLM"/>
    </source>
</evidence>
<reference evidence="3 4" key="1">
    <citation type="submission" date="2013-02" db="EMBL/GenBank/DDBJ databases">
        <title>The Genome Sequence of Acinetobacter sp. NIPH 809.</title>
        <authorList>
            <consortium name="The Broad Institute Genome Sequencing Platform"/>
            <consortium name="The Broad Institute Genome Sequencing Center for Infectious Disease"/>
            <person name="Cerqueira G."/>
            <person name="Feldgarden M."/>
            <person name="Courvalin P."/>
            <person name="Perichon B."/>
            <person name="Grillot-Courvalin C."/>
            <person name="Clermont D."/>
            <person name="Rocha E."/>
            <person name="Yoon E.-J."/>
            <person name="Nemec A."/>
            <person name="Walker B."/>
            <person name="Young S.K."/>
            <person name="Zeng Q."/>
            <person name="Gargeya S."/>
            <person name="Fitzgerald M."/>
            <person name="Haas B."/>
            <person name="Abouelleil A."/>
            <person name="Alvarado L."/>
            <person name="Arachchi H.M."/>
            <person name="Berlin A.M."/>
            <person name="Chapman S.B."/>
            <person name="Dewar J."/>
            <person name="Goldberg J."/>
            <person name="Griggs A."/>
            <person name="Gujja S."/>
            <person name="Hansen M."/>
            <person name="Howarth C."/>
            <person name="Imamovic A."/>
            <person name="Larimer J."/>
            <person name="McCowan C."/>
            <person name="Murphy C."/>
            <person name="Neiman D."/>
            <person name="Pearson M."/>
            <person name="Priest M."/>
            <person name="Roberts A."/>
            <person name="Saif S."/>
            <person name="Shea T."/>
            <person name="Sisk P."/>
            <person name="Sykes S."/>
            <person name="Wortman J."/>
            <person name="Nusbaum C."/>
            <person name="Birren B."/>
        </authorList>
    </citation>
    <scope>NUCLEOTIDE SEQUENCE [LARGE SCALE GENOMIC DNA]</scope>
    <source>
        <strain evidence="3 4">NIPH 809</strain>
    </source>
</reference>
<dbReference type="SUPFAM" id="SSF51735">
    <property type="entry name" value="NAD(P)-binding Rossmann-fold domains"/>
    <property type="match status" value="1"/>
</dbReference>
<dbReference type="Proteomes" id="UP000013034">
    <property type="component" value="Unassembled WGS sequence"/>
</dbReference>
<feature type="domain" description="NAD-dependent epimerase/dehydratase" evidence="1">
    <location>
        <begin position="3"/>
        <end position="187"/>
    </location>
</feature>
<dbReference type="Gene3D" id="2.60.120.10">
    <property type="entry name" value="Jelly Rolls"/>
    <property type="match status" value="1"/>
</dbReference>
<dbReference type="Pfam" id="PF01370">
    <property type="entry name" value="Epimerase"/>
    <property type="match status" value="1"/>
</dbReference>
<dbReference type="EMBL" id="APOI01000029">
    <property type="protein sequence ID" value="ENU22072.1"/>
    <property type="molecule type" value="Genomic_DNA"/>
</dbReference>
<sequence length="370" mass="41939">MKVLITGANGFVAKNLIQYLSEKENIEVLKCYRGTTEQELEKLVLAAEWIVHLAGVNRPLDDSDFIEGNVSLTQKICNILSLNKKKTPIILSSSIQAELDNSYGKSKLGGEQALIKLSQENANPIYISRMVNIFGKWSKPNYNSAVATFCYNIANELPIQINDENAIIRLVYIDDVVETIWDILNNKYPKNEPFKVQPEYQITVGQLAETLRKFKASRETLITEPVGTGLVRALYSTYLSFLNPKQFDYFVPKYGDDRGVFVEMLKTPDAGQFSYFTAHPGITRGGHYHHTKTEKFLVIKGKALFKFKHVVTGEFYELETSGDEPRIVETVPGWTHDITNIGDDEMVVMLWANEIFDRSKPDTYAMPLSN</sequence>
<dbReference type="SUPFAM" id="SSF51182">
    <property type="entry name" value="RmlC-like cupins"/>
    <property type="match status" value="1"/>
</dbReference>
<dbReference type="CDD" id="cd07007">
    <property type="entry name" value="cupin_CapF-like_C"/>
    <property type="match status" value="1"/>
</dbReference>
<evidence type="ECO:0000313" key="3">
    <source>
        <dbReference type="EMBL" id="ENU22072.1"/>
    </source>
</evidence>
<name>A0ABN0JAC3_9GAMM</name>